<evidence type="ECO:0000256" key="1">
    <source>
        <dbReference type="SAM" id="SignalP"/>
    </source>
</evidence>
<organism evidence="2">
    <name type="scientific">Arundo donax</name>
    <name type="common">Giant reed</name>
    <name type="synonym">Donax arundinaceus</name>
    <dbReference type="NCBI Taxonomy" id="35708"/>
    <lineage>
        <taxon>Eukaryota</taxon>
        <taxon>Viridiplantae</taxon>
        <taxon>Streptophyta</taxon>
        <taxon>Embryophyta</taxon>
        <taxon>Tracheophyta</taxon>
        <taxon>Spermatophyta</taxon>
        <taxon>Magnoliopsida</taxon>
        <taxon>Liliopsida</taxon>
        <taxon>Poales</taxon>
        <taxon>Poaceae</taxon>
        <taxon>PACMAD clade</taxon>
        <taxon>Arundinoideae</taxon>
        <taxon>Arundineae</taxon>
        <taxon>Arundo</taxon>
    </lineage>
</organism>
<dbReference type="EMBL" id="GBRH01164097">
    <property type="protein sequence ID" value="JAE33799.1"/>
    <property type="molecule type" value="Transcribed_RNA"/>
</dbReference>
<dbReference type="AlphaFoldDB" id="A0A0A9HD99"/>
<evidence type="ECO:0000313" key="2">
    <source>
        <dbReference type="EMBL" id="JAE33799.1"/>
    </source>
</evidence>
<sequence length="34" mass="4135">MFLLFFLTLLHYNVLPKGSLHVIYEYLIYFLPCI</sequence>
<proteinExistence type="predicted"/>
<reference evidence="2" key="1">
    <citation type="submission" date="2014-09" db="EMBL/GenBank/DDBJ databases">
        <authorList>
            <person name="Magalhaes I.L.F."/>
            <person name="Oliveira U."/>
            <person name="Santos F.R."/>
            <person name="Vidigal T.H.D.A."/>
            <person name="Brescovit A.D."/>
            <person name="Santos A.J."/>
        </authorList>
    </citation>
    <scope>NUCLEOTIDE SEQUENCE</scope>
    <source>
        <tissue evidence="2">Shoot tissue taken approximately 20 cm above the soil surface</tissue>
    </source>
</reference>
<reference evidence="2" key="2">
    <citation type="journal article" date="2015" name="Data Brief">
        <title>Shoot transcriptome of the giant reed, Arundo donax.</title>
        <authorList>
            <person name="Barrero R.A."/>
            <person name="Guerrero F.D."/>
            <person name="Moolhuijzen P."/>
            <person name="Goolsby J.A."/>
            <person name="Tidwell J."/>
            <person name="Bellgard S.E."/>
            <person name="Bellgard M.I."/>
        </authorList>
    </citation>
    <scope>NUCLEOTIDE SEQUENCE</scope>
    <source>
        <tissue evidence="2">Shoot tissue taken approximately 20 cm above the soil surface</tissue>
    </source>
</reference>
<feature type="signal peptide" evidence="1">
    <location>
        <begin position="1"/>
        <end position="16"/>
    </location>
</feature>
<name>A0A0A9HD99_ARUDO</name>
<protein>
    <submittedName>
        <fullName evidence="2">Uncharacterized protein</fullName>
    </submittedName>
</protein>
<accession>A0A0A9HD99</accession>
<feature type="chain" id="PRO_5002045267" evidence="1">
    <location>
        <begin position="17"/>
        <end position="34"/>
    </location>
</feature>
<keyword evidence="1" id="KW-0732">Signal</keyword>